<dbReference type="Gene3D" id="3.40.367.20">
    <property type="match status" value="1"/>
</dbReference>
<dbReference type="AlphaFoldDB" id="A0A2T5MD51"/>
<dbReference type="PANTHER" id="PTHR47690:SF1">
    <property type="entry name" value="GLUCOKINASE"/>
    <property type="match status" value="1"/>
</dbReference>
<evidence type="ECO:0000256" key="7">
    <source>
        <dbReference type="HAMAP-Rule" id="MF_00524"/>
    </source>
</evidence>
<dbReference type="Proteomes" id="UP000244248">
    <property type="component" value="Unassembled WGS sequence"/>
</dbReference>
<dbReference type="InterPro" id="IPR003836">
    <property type="entry name" value="Glucokinase"/>
</dbReference>
<dbReference type="GO" id="GO:0005524">
    <property type="term" value="F:ATP binding"/>
    <property type="evidence" value="ECO:0007669"/>
    <property type="project" value="UniProtKB-UniRule"/>
</dbReference>
<dbReference type="CDD" id="cd24008">
    <property type="entry name" value="ASKHA_NBD_GLK"/>
    <property type="match status" value="1"/>
</dbReference>
<name>A0A2T5MD51_9GAMM</name>
<keyword evidence="10" id="KW-1185">Reference proteome</keyword>
<evidence type="ECO:0000256" key="2">
    <source>
        <dbReference type="ARBA" id="ARBA00022679"/>
    </source>
</evidence>
<evidence type="ECO:0000313" key="9">
    <source>
        <dbReference type="EMBL" id="PTU30509.1"/>
    </source>
</evidence>
<comment type="subcellular location">
    <subcellularLocation>
        <location evidence="7">Cytoplasm</location>
    </subcellularLocation>
</comment>
<dbReference type="SUPFAM" id="SSF53067">
    <property type="entry name" value="Actin-like ATPase domain"/>
    <property type="match status" value="1"/>
</dbReference>
<dbReference type="RefSeq" id="WP_107940880.1">
    <property type="nucleotide sequence ID" value="NZ_QANS01000005.1"/>
</dbReference>
<keyword evidence="5 7" id="KW-0067">ATP-binding</keyword>
<dbReference type="GO" id="GO:0005536">
    <property type="term" value="F:D-glucose binding"/>
    <property type="evidence" value="ECO:0007669"/>
    <property type="project" value="InterPro"/>
</dbReference>
<dbReference type="InterPro" id="IPR050201">
    <property type="entry name" value="Bacterial_glucokinase"/>
</dbReference>
<evidence type="ECO:0000256" key="4">
    <source>
        <dbReference type="ARBA" id="ARBA00022777"/>
    </source>
</evidence>
<evidence type="ECO:0000256" key="3">
    <source>
        <dbReference type="ARBA" id="ARBA00022741"/>
    </source>
</evidence>
<dbReference type="Pfam" id="PF02685">
    <property type="entry name" value="Glucokinase"/>
    <property type="match status" value="1"/>
</dbReference>
<dbReference type="GO" id="GO:0005829">
    <property type="term" value="C:cytosol"/>
    <property type="evidence" value="ECO:0007669"/>
    <property type="project" value="TreeGrafter"/>
</dbReference>
<protein>
    <recommendedName>
        <fullName evidence="7">Glucokinase</fullName>
        <ecNumber evidence="7">2.7.1.2</ecNumber>
    </recommendedName>
    <alternativeName>
        <fullName evidence="7">Glucose kinase</fullName>
    </alternativeName>
</protein>
<proteinExistence type="inferred from homology"/>
<dbReference type="Gene3D" id="3.30.420.40">
    <property type="match status" value="1"/>
</dbReference>
<evidence type="ECO:0000313" key="10">
    <source>
        <dbReference type="Proteomes" id="UP000244248"/>
    </source>
</evidence>
<reference evidence="9 10" key="1">
    <citation type="submission" date="2018-04" db="EMBL/GenBank/DDBJ databases">
        <title>Novel species isolated from glacier.</title>
        <authorList>
            <person name="Liu Q."/>
            <person name="Xin Y.-H."/>
        </authorList>
    </citation>
    <scope>NUCLEOTIDE SEQUENCE [LARGE SCALE GENOMIC DNA]</scope>
    <source>
        <strain evidence="9 10">GT1R17</strain>
    </source>
</reference>
<dbReference type="GO" id="GO:0006096">
    <property type="term" value="P:glycolytic process"/>
    <property type="evidence" value="ECO:0007669"/>
    <property type="project" value="UniProtKB-UniRule"/>
</dbReference>
<sequence length="323" mass="33979">MSTGAHKPLRLVADIGGSNARFGLLRDGAREPVECKTLPTGDFPNFVDAVERFLELSGSPHVTEAAVAIANPVTGDAIKMTNQHWAFSTEQARKHLHLDRLLMLNDFAALAMSLPHLASHELRQLGGGERVELGACALLGPGTGLGVSALLSAGEGRWVPLSGEGGHITVATADDYEAEIIAILRREFGHVSAERVLSGMGLCNLYRAVAQLAGRSPLTLTPAEVTQRGLSGEDADCAEALSLFCSLLGNAAGSLALTIGSRGGVYIGGGIVPRLGEYFHQSKFRARFEAKGRMSEYLIPIPAYVIHADNPALIGAAIALDAP</sequence>
<dbReference type="PANTHER" id="PTHR47690">
    <property type="entry name" value="GLUCOKINASE"/>
    <property type="match status" value="1"/>
</dbReference>
<comment type="catalytic activity">
    <reaction evidence="7">
        <text>D-glucose + ATP = D-glucose 6-phosphate + ADP + H(+)</text>
        <dbReference type="Rhea" id="RHEA:17825"/>
        <dbReference type="ChEBI" id="CHEBI:4167"/>
        <dbReference type="ChEBI" id="CHEBI:15378"/>
        <dbReference type="ChEBI" id="CHEBI:30616"/>
        <dbReference type="ChEBI" id="CHEBI:61548"/>
        <dbReference type="ChEBI" id="CHEBI:456216"/>
        <dbReference type="EC" id="2.7.1.2"/>
    </reaction>
</comment>
<feature type="binding site" evidence="7">
    <location>
        <begin position="13"/>
        <end position="18"/>
    </location>
    <ligand>
        <name>ATP</name>
        <dbReference type="ChEBI" id="CHEBI:30616"/>
    </ligand>
</feature>
<evidence type="ECO:0000256" key="8">
    <source>
        <dbReference type="RuleBase" id="RU004046"/>
    </source>
</evidence>
<dbReference type="EMBL" id="QANS01000005">
    <property type="protein sequence ID" value="PTU30509.1"/>
    <property type="molecule type" value="Genomic_DNA"/>
</dbReference>
<keyword evidence="3 7" id="KW-0547">Nucleotide-binding</keyword>
<keyword evidence="6 7" id="KW-0324">Glycolysis</keyword>
<dbReference type="InterPro" id="IPR043129">
    <property type="entry name" value="ATPase_NBD"/>
</dbReference>
<dbReference type="EC" id="2.7.1.2" evidence="7"/>
<keyword evidence="2 7" id="KW-0808">Transferase</keyword>
<dbReference type="NCBIfam" id="NF001416">
    <property type="entry name" value="PRK00292.1-3"/>
    <property type="match status" value="1"/>
</dbReference>
<evidence type="ECO:0000256" key="6">
    <source>
        <dbReference type="ARBA" id="ARBA00023152"/>
    </source>
</evidence>
<organism evidence="9 10">
    <name type="scientific">Stenotrophobium rhamnosiphilum</name>
    <dbReference type="NCBI Taxonomy" id="2029166"/>
    <lineage>
        <taxon>Bacteria</taxon>
        <taxon>Pseudomonadati</taxon>
        <taxon>Pseudomonadota</taxon>
        <taxon>Gammaproteobacteria</taxon>
        <taxon>Nevskiales</taxon>
        <taxon>Nevskiaceae</taxon>
        <taxon>Stenotrophobium</taxon>
    </lineage>
</organism>
<dbReference type="GO" id="GO:0004340">
    <property type="term" value="F:glucokinase activity"/>
    <property type="evidence" value="ECO:0007669"/>
    <property type="project" value="UniProtKB-UniRule"/>
</dbReference>
<comment type="caution">
    <text evidence="9">The sequence shown here is derived from an EMBL/GenBank/DDBJ whole genome shotgun (WGS) entry which is preliminary data.</text>
</comment>
<keyword evidence="1 7" id="KW-0963">Cytoplasm</keyword>
<accession>A0A2T5MD51</accession>
<dbReference type="HAMAP" id="MF_00524">
    <property type="entry name" value="Glucokinase"/>
    <property type="match status" value="1"/>
</dbReference>
<gene>
    <name evidence="7" type="primary">glk</name>
    <name evidence="9" type="ORF">CJD38_13425</name>
</gene>
<dbReference type="OrthoDB" id="9800595at2"/>
<comment type="similarity">
    <text evidence="7 8">Belongs to the bacterial glucokinase family.</text>
</comment>
<dbReference type="FunFam" id="3.40.367.20:FF:000002">
    <property type="entry name" value="Glucokinase"/>
    <property type="match status" value="1"/>
</dbReference>
<evidence type="ECO:0000256" key="5">
    <source>
        <dbReference type="ARBA" id="ARBA00022840"/>
    </source>
</evidence>
<evidence type="ECO:0000256" key="1">
    <source>
        <dbReference type="ARBA" id="ARBA00022490"/>
    </source>
</evidence>
<keyword evidence="4 7" id="KW-0418">Kinase</keyword>
<dbReference type="NCBIfam" id="TIGR00749">
    <property type="entry name" value="glk"/>
    <property type="match status" value="1"/>
</dbReference>